<dbReference type="GeneID" id="108980720"/>
<accession>A0A6P9EVT9</accession>
<proteinExistence type="predicted"/>
<dbReference type="InterPro" id="IPR042197">
    <property type="entry name" value="Apaf_helical"/>
</dbReference>
<dbReference type="Gene3D" id="3.80.10.10">
    <property type="entry name" value="Ribonuclease Inhibitor"/>
    <property type="match status" value="2"/>
</dbReference>
<dbReference type="PANTHER" id="PTHR11017:SF570">
    <property type="entry name" value="DISEASE RESISTANCE PROTEIN (TIR-NBS CLASS)-RELATED"/>
    <property type="match status" value="1"/>
</dbReference>
<dbReference type="PRINTS" id="PR00364">
    <property type="entry name" value="DISEASERSIST"/>
</dbReference>
<dbReference type="GO" id="GO:0007165">
    <property type="term" value="P:signal transduction"/>
    <property type="evidence" value="ECO:0007669"/>
    <property type="project" value="InterPro"/>
</dbReference>
<keyword evidence="3" id="KW-0611">Plant defense</keyword>
<dbReference type="Gene3D" id="3.10.450.330">
    <property type="match status" value="1"/>
</dbReference>
<dbReference type="InterPro" id="IPR027417">
    <property type="entry name" value="P-loop_NTPase"/>
</dbReference>
<dbReference type="InterPro" id="IPR036390">
    <property type="entry name" value="WH_DNA-bd_sf"/>
</dbReference>
<dbReference type="InterPro" id="IPR056735">
    <property type="entry name" value="SUS_N"/>
</dbReference>
<dbReference type="Pfam" id="PF00931">
    <property type="entry name" value="NB-ARC"/>
    <property type="match status" value="1"/>
</dbReference>
<evidence type="ECO:0000256" key="5">
    <source>
        <dbReference type="SAM" id="MobiDB-lite"/>
    </source>
</evidence>
<dbReference type="PANTHER" id="PTHR11017">
    <property type="entry name" value="LEUCINE-RICH REPEAT-CONTAINING PROTEIN"/>
    <property type="match status" value="1"/>
</dbReference>
<dbReference type="AlphaFoldDB" id="A0A6P9EVT9"/>
<dbReference type="GO" id="GO:0006952">
    <property type="term" value="P:defense response"/>
    <property type="evidence" value="ECO:0007669"/>
    <property type="project" value="UniProtKB-KW"/>
</dbReference>
<feature type="compositionally biased region" description="Low complexity" evidence="5">
    <location>
        <begin position="12"/>
        <end position="24"/>
    </location>
</feature>
<dbReference type="SUPFAM" id="SSF52058">
    <property type="entry name" value="L domain-like"/>
    <property type="match status" value="1"/>
</dbReference>
<evidence type="ECO:0000313" key="7">
    <source>
        <dbReference type="Proteomes" id="UP000235220"/>
    </source>
</evidence>
<dbReference type="Proteomes" id="UP000235220">
    <property type="component" value="Chromosome 6"/>
</dbReference>
<dbReference type="InterPro" id="IPR032675">
    <property type="entry name" value="LRR_dom_sf"/>
</dbReference>
<dbReference type="FunCoup" id="A0A6P9EVT9">
    <property type="interactions" value="339"/>
</dbReference>
<dbReference type="Pfam" id="PF01582">
    <property type="entry name" value="TIR"/>
    <property type="match status" value="1"/>
</dbReference>
<keyword evidence="2" id="KW-0677">Repeat</keyword>
<protein>
    <submittedName>
        <fullName evidence="8">Disease resistance protein RPV1</fullName>
    </submittedName>
</protein>
<reference evidence="8" key="1">
    <citation type="submission" date="2025-08" db="UniProtKB">
        <authorList>
            <consortium name="RefSeq"/>
        </authorList>
    </citation>
    <scope>IDENTIFICATION</scope>
    <source>
        <tissue evidence="8">Leaves</tissue>
    </source>
</reference>
<dbReference type="SUPFAM" id="SSF52200">
    <property type="entry name" value="Toll/Interleukin receptor TIR domain"/>
    <property type="match status" value="1"/>
</dbReference>
<dbReference type="OrthoDB" id="1357022at2759"/>
<dbReference type="InterPro" id="IPR000157">
    <property type="entry name" value="TIR_dom"/>
</dbReference>
<dbReference type="SUPFAM" id="SSF52540">
    <property type="entry name" value="P-loop containing nucleoside triphosphate hydrolases"/>
    <property type="match status" value="1"/>
</dbReference>
<dbReference type="PROSITE" id="PS50104">
    <property type="entry name" value="TIR"/>
    <property type="match status" value="1"/>
</dbReference>
<evidence type="ECO:0000256" key="2">
    <source>
        <dbReference type="ARBA" id="ARBA00022737"/>
    </source>
</evidence>
<dbReference type="InterPro" id="IPR035897">
    <property type="entry name" value="Toll_tir_struct_dom_sf"/>
</dbReference>
<evidence type="ECO:0000256" key="4">
    <source>
        <dbReference type="ARBA" id="ARBA00023027"/>
    </source>
</evidence>
<sequence length="1179" mass="134299">MTSSMAFQLGASSSSSSSSSPSISSWNHDVFLSFRGKDVRHKFISHLDRALLQSGIKTYKDSIDLERGEEILSELFKAIEESQISIIVFSKNYAESRWCLDELLKILEWKKIMKQIVLPIFYKVKPSEVRKQKGRFGEAFTKLEEKIKDDIKSPLESWKKALEEVANLSGLEYLAGDDESEFIQKVILWVNPKIVNRTPLSVAKHPIGIESRIRDIYQHLSIERNDIILVVGIFGTGGIGKTTISSDIYNKMSSQFEGSCFLRNIREISKQVGGLIHLQNTLLFEILRTKLDINDVDRGVGVIWHRLQSKRILLILDDVDDMVQLEKLAGDRAWFGSGSRIIITTRDQHLLNIFKVDSKYEVMTLDDNEALELFSLYAFEEKEPLRDYVDLSKQVTKYAQGLPLALIVLGSDLKCQNIHQWKSALDKYKNIPHQNIQRVLQISYDSLEDSEKDIFLDIAFFFKGEPLADVVEIFESCHFFPVHGIQKLIDKCLITVNDCDDKYVWMHDLLQDMGKEIVREKSSKDPSKRSRLWFHEDVRQVLEEDYMGPNQIEGIVVDLPEGDEEISLHPEAFRHMKKLRVFINRNARFSCAPNYLYDKLRVLDWYNYSLSYLPQNFQGKNLIVFRMRHSLIKKFGDGFKPKNLTIMAFKSCSHLIEIPDLSSTSNLKELTIESCHRLVKVHDSVGSLEKLSDLSFGKCSKLRMLPRSLKLRSLRKLSLRNCSSLRDLLEIECKIKSLRRLVLYGSAVEVLPLSIGNLVGLEELYLSYCQNLMCLPIASIQLKHLGKHGIGGCTNIVKKMREDGQSCDLPNDSTTVEEEISNSSNGSTALQLSNLQISCSHSESNFFPLYSFFTMFNSSTSLRSLYLAGLEIVSLPTSIKGFVTLAHLNLSHCKKLEEILQLPPNIRRVDVEGCKSLERFGEVSKILEFNGSHIRSLGIIGLTGCDKMHVNIWSDKVQNPLLWKGLYDYDATLFPKTHIPDWFSYVHEFLKDNEMVKGPDDHIGPREKEEWEGLTLFHLQNTMQEATFVPPYVALAIRRNPGFWEFVKVNSEDLSVDAITASEYLRFKEVVFDENWANDENALEIDFGVIDLSTPRMTLASSIGNGVSFISKFVTSRQHGNPESLRSGALRKVGEHCRKPSGDVRMLAEVLQAPELLIYSDHGNLVAALMASKLGITQV</sequence>
<keyword evidence="1" id="KW-0433">Leucine-rich repeat</keyword>
<dbReference type="SUPFAM" id="SSF46785">
    <property type="entry name" value="Winged helix' DNA-binding domain"/>
    <property type="match status" value="1"/>
</dbReference>
<keyword evidence="4" id="KW-0520">NAD</keyword>
<dbReference type="InterPro" id="IPR058546">
    <property type="entry name" value="RPS4B/Roq1-like_LRR"/>
</dbReference>
<dbReference type="RefSeq" id="XP_035546692.1">
    <property type="nucleotide sequence ID" value="XM_035690799.1"/>
</dbReference>
<dbReference type="InterPro" id="IPR058192">
    <property type="entry name" value="WHD_ROQ1-like"/>
</dbReference>
<dbReference type="InterPro" id="IPR044974">
    <property type="entry name" value="Disease_R_plants"/>
</dbReference>
<evidence type="ECO:0000256" key="3">
    <source>
        <dbReference type="ARBA" id="ARBA00022821"/>
    </source>
</evidence>
<dbReference type="Gene3D" id="3.40.50.10140">
    <property type="entry name" value="Toll/interleukin-1 receptor homology (TIR) domain"/>
    <property type="match status" value="1"/>
</dbReference>
<dbReference type="FunFam" id="3.40.50.10140:FF:000007">
    <property type="entry name" value="Disease resistance protein (TIR-NBS-LRR class)"/>
    <property type="match status" value="1"/>
</dbReference>
<organism evidence="7 8">
    <name type="scientific">Juglans regia</name>
    <name type="common">English walnut</name>
    <dbReference type="NCBI Taxonomy" id="51240"/>
    <lineage>
        <taxon>Eukaryota</taxon>
        <taxon>Viridiplantae</taxon>
        <taxon>Streptophyta</taxon>
        <taxon>Embryophyta</taxon>
        <taxon>Tracheophyta</taxon>
        <taxon>Spermatophyta</taxon>
        <taxon>Magnoliopsida</taxon>
        <taxon>eudicotyledons</taxon>
        <taxon>Gunneridae</taxon>
        <taxon>Pentapetalae</taxon>
        <taxon>rosids</taxon>
        <taxon>fabids</taxon>
        <taxon>Fagales</taxon>
        <taxon>Juglandaceae</taxon>
        <taxon>Juglans</taxon>
    </lineage>
</organism>
<dbReference type="InterPro" id="IPR002182">
    <property type="entry name" value="NB-ARC"/>
</dbReference>
<dbReference type="GO" id="GO:0043531">
    <property type="term" value="F:ADP binding"/>
    <property type="evidence" value="ECO:0007669"/>
    <property type="project" value="InterPro"/>
</dbReference>
<feature type="domain" description="TIR" evidence="6">
    <location>
        <begin position="26"/>
        <end position="194"/>
    </location>
</feature>
<evidence type="ECO:0000259" key="6">
    <source>
        <dbReference type="PROSITE" id="PS50104"/>
    </source>
</evidence>
<dbReference type="SMART" id="SM00255">
    <property type="entry name" value="TIR"/>
    <property type="match status" value="1"/>
</dbReference>
<gene>
    <name evidence="8" type="primary">LOC108980720</name>
</gene>
<feature type="region of interest" description="Disordered" evidence="5">
    <location>
        <begin position="1"/>
        <end position="24"/>
    </location>
</feature>
<dbReference type="KEGG" id="jre:108980720"/>
<dbReference type="Pfam" id="PF23286">
    <property type="entry name" value="LRR_13"/>
    <property type="match status" value="1"/>
</dbReference>
<keyword evidence="7" id="KW-1185">Reference proteome</keyword>
<dbReference type="Gene3D" id="1.10.8.430">
    <property type="entry name" value="Helical domain of apoptotic protease-activating factors"/>
    <property type="match status" value="1"/>
</dbReference>
<dbReference type="Gene3D" id="3.40.50.300">
    <property type="entry name" value="P-loop containing nucleotide triphosphate hydrolases"/>
    <property type="match status" value="1"/>
</dbReference>
<dbReference type="Pfam" id="PF24861">
    <property type="entry name" value="SUS_N"/>
    <property type="match status" value="1"/>
</dbReference>
<evidence type="ECO:0000256" key="1">
    <source>
        <dbReference type="ARBA" id="ARBA00022614"/>
    </source>
</evidence>
<name>A0A6P9EVT9_JUGRE</name>
<evidence type="ECO:0000313" key="8">
    <source>
        <dbReference type="RefSeq" id="XP_035546692.1"/>
    </source>
</evidence>
<dbReference type="InParanoid" id="A0A6P9EVT9"/>
<dbReference type="Pfam" id="PF23282">
    <property type="entry name" value="WHD_ROQ1"/>
    <property type="match status" value="1"/>
</dbReference>